<dbReference type="PANTHER" id="PTHR43774">
    <property type="entry name" value="PEPTIDE METHIONINE SULFOXIDE REDUCTASE"/>
    <property type="match status" value="1"/>
</dbReference>
<comment type="catalytic activity">
    <reaction evidence="3 4">
        <text>[thioredoxin]-disulfide + L-methionine + H2O = L-methionine (S)-S-oxide + [thioredoxin]-dithiol</text>
        <dbReference type="Rhea" id="RHEA:19993"/>
        <dbReference type="Rhea" id="RHEA-COMP:10698"/>
        <dbReference type="Rhea" id="RHEA-COMP:10700"/>
        <dbReference type="ChEBI" id="CHEBI:15377"/>
        <dbReference type="ChEBI" id="CHEBI:29950"/>
        <dbReference type="ChEBI" id="CHEBI:50058"/>
        <dbReference type="ChEBI" id="CHEBI:57844"/>
        <dbReference type="ChEBI" id="CHEBI:58772"/>
        <dbReference type="EC" id="1.8.4.11"/>
    </reaction>
</comment>
<dbReference type="EMBL" id="FOOT01000001">
    <property type="protein sequence ID" value="SFF85133.1"/>
    <property type="molecule type" value="Genomic_DNA"/>
</dbReference>
<evidence type="ECO:0000256" key="3">
    <source>
        <dbReference type="ARBA" id="ARBA00048782"/>
    </source>
</evidence>
<dbReference type="NCBIfam" id="TIGR00401">
    <property type="entry name" value="msrA"/>
    <property type="match status" value="1"/>
</dbReference>
<gene>
    <name evidence="4" type="primary">msrA</name>
    <name evidence="6" type="ORF">SAMN05421739_101115</name>
</gene>
<evidence type="ECO:0000256" key="2">
    <source>
        <dbReference type="ARBA" id="ARBA00047806"/>
    </source>
</evidence>
<feature type="domain" description="Peptide methionine sulphoxide reductase MsrA" evidence="5">
    <location>
        <begin position="49"/>
        <end position="199"/>
    </location>
</feature>
<dbReference type="PANTHER" id="PTHR43774:SF1">
    <property type="entry name" value="PEPTIDE METHIONINE SULFOXIDE REDUCTASE MSRA 2"/>
    <property type="match status" value="1"/>
</dbReference>
<keyword evidence="7" id="KW-1185">Reference proteome</keyword>
<comment type="function">
    <text evidence="4">Has an important function as a repair enzyme for proteins that have been inactivated by oxidation. Catalyzes the reversible oxidation-reduction of methionine sulfoxide in proteins to methionine.</text>
</comment>
<reference evidence="7" key="1">
    <citation type="submission" date="2016-10" db="EMBL/GenBank/DDBJ databases">
        <authorList>
            <person name="Varghese N."/>
            <person name="Submissions S."/>
        </authorList>
    </citation>
    <scope>NUCLEOTIDE SEQUENCE [LARGE SCALE GENOMIC DNA]</scope>
    <source>
        <strain evidence="7">LP51</strain>
    </source>
</reference>
<dbReference type="GO" id="GO:0008113">
    <property type="term" value="F:peptide-methionine (S)-S-oxide reductase activity"/>
    <property type="evidence" value="ECO:0007669"/>
    <property type="project" value="UniProtKB-UniRule"/>
</dbReference>
<evidence type="ECO:0000259" key="5">
    <source>
        <dbReference type="Pfam" id="PF01625"/>
    </source>
</evidence>
<dbReference type="GO" id="GO:0033744">
    <property type="term" value="F:L-methionine:thioredoxin-disulfide S-oxidoreductase activity"/>
    <property type="evidence" value="ECO:0007669"/>
    <property type="project" value="RHEA"/>
</dbReference>
<comment type="similarity">
    <text evidence="4">Belongs to the MsrA Met sulfoxide reductase family.</text>
</comment>
<dbReference type="PROSITE" id="PS51257">
    <property type="entry name" value="PROKAR_LIPOPROTEIN"/>
    <property type="match status" value="1"/>
</dbReference>
<dbReference type="InterPro" id="IPR002569">
    <property type="entry name" value="Met_Sox_Rdtase_MsrA_dom"/>
</dbReference>
<name>A0A1I2M101_9BACT</name>
<comment type="catalytic activity">
    <reaction evidence="2 4">
        <text>L-methionyl-[protein] + [thioredoxin]-disulfide + H2O = L-methionyl-(S)-S-oxide-[protein] + [thioredoxin]-dithiol</text>
        <dbReference type="Rhea" id="RHEA:14217"/>
        <dbReference type="Rhea" id="RHEA-COMP:10698"/>
        <dbReference type="Rhea" id="RHEA-COMP:10700"/>
        <dbReference type="Rhea" id="RHEA-COMP:12313"/>
        <dbReference type="Rhea" id="RHEA-COMP:12315"/>
        <dbReference type="ChEBI" id="CHEBI:15377"/>
        <dbReference type="ChEBI" id="CHEBI:16044"/>
        <dbReference type="ChEBI" id="CHEBI:29950"/>
        <dbReference type="ChEBI" id="CHEBI:44120"/>
        <dbReference type="ChEBI" id="CHEBI:50058"/>
        <dbReference type="EC" id="1.8.4.11"/>
    </reaction>
</comment>
<dbReference type="RefSeq" id="WP_092097989.1">
    <property type="nucleotide sequence ID" value="NZ_FOOT01000001.1"/>
</dbReference>
<feature type="active site" evidence="4">
    <location>
        <position position="55"/>
    </location>
</feature>
<dbReference type="Pfam" id="PF01625">
    <property type="entry name" value="PMSR"/>
    <property type="match status" value="1"/>
</dbReference>
<dbReference type="Proteomes" id="UP000198724">
    <property type="component" value="Unassembled WGS sequence"/>
</dbReference>
<accession>A0A1I2M101</accession>
<keyword evidence="1 4" id="KW-0560">Oxidoreductase</keyword>
<dbReference type="HAMAP" id="MF_01401">
    <property type="entry name" value="MsrA"/>
    <property type="match status" value="1"/>
</dbReference>
<sequence>MITRSILFYVVWLFGLASCSEYSASERLMMTGSEAPAEQEADTVGLPSAVFAGGCFWCTEAYFERLQGVTAVISGYSGGKQKKPTYEQVSSGLTDHAEAVEVFYNPRKITYQELLEVFFATHDPTTLNRQGPDVGKQYRSIVFYKTPEEQKQAMAYIRQLEEAGAYKNPIVTKVQPFQKFWPAESYHQDYYRRNPDDPYVVSVAMPKVTKFEDNFRDKLKPEYVE</sequence>
<dbReference type="STRING" id="1436961.SAMN05421739_101115"/>
<evidence type="ECO:0000256" key="4">
    <source>
        <dbReference type="HAMAP-Rule" id="MF_01401"/>
    </source>
</evidence>
<dbReference type="OrthoDB" id="4174719at2"/>
<dbReference type="SUPFAM" id="SSF55068">
    <property type="entry name" value="Peptide methionine sulfoxide reductase"/>
    <property type="match status" value="1"/>
</dbReference>
<evidence type="ECO:0000313" key="7">
    <source>
        <dbReference type="Proteomes" id="UP000198724"/>
    </source>
</evidence>
<proteinExistence type="inferred from homology"/>
<dbReference type="AlphaFoldDB" id="A0A1I2M101"/>
<protein>
    <recommendedName>
        <fullName evidence="4">Peptide methionine sulfoxide reductase MsrA</fullName>
        <shortName evidence="4">Protein-methionine-S-oxide reductase</shortName>
        <ecNumber evidence="4">1.8.4.11</ecNumber>
    </recommendedName>
    <alternativeName>
        <fullName evidence="4">Peptide-methionine (S)-S-oxide reductase</fullName>
        <shortName evidence="4">Peptide Met(O) reductase</shortName>
    </alternativeName>
</protein>
<dbReference type="EC" id="1.8.4.11" evidence="4"/>
<dbReference type="InterPro" id="IPR036509">
    <property type="entry name" value="Met_Sox_Rdtase_MsrA_sf"/>
</dbReference>
<organism evidence="6 7">
    <name type="scientific">Pontibacter chinhatensis</name>
    <dbReference type="NCBI Taxonomy" id="1436961"/>
    <lineage>
        <taxon>Bacteria</taxon>
        <taxon>Pseudomonadati</taxon>
        <taxon>Bacteroidota</taxon>
        <taxon>Cytophagia</taxon>
        <taxon>Cytophagales</taxon>
        <taxon>Hymenobacteraceae</taxon>
        <taxon>Pontibacter</taxon>
    </lineage>
</organism>
<dbReference type="Gene3D" id="3.30.1060.10">
    <property type="entry name" value="Peptide methionine sulphoxide reductase MsrA"/>
    <property type="match status" value="1"/>
</dbReference>
<evidence type="ECO:0000256" key="1">
    <source>
        <dbReference type="ARBA" id="ARBA00023002"/>
    </source>
</evidence>
<evidence type="ECO:0000313" key="6">
    <source>
        <dbReference type="EMBL" id="SFF85133.1"/>
    </source>
</evidence>